<gene>
    <name evidence="3" type="ORF">ACFQZM_29475</name>
</gene>
<dbReference type="Gene3D" id="3.90.79.10">
    <property type="entry name" value="Nucleoside Triphosphate Pyrophosphohydrolase"/>
    <property type="match status" value="1"/>
</dbReference>
<comment type="caution">
    <text evidence="3">The sequence shown here is derived from an EMBL/GenBank/DDBJ whole genome shotgun (WGS) entry which is preliminary data.</text>
</comment>
<proteinExistence type="predicted"/>
<dbReference type="InterPro" id="IPR000086">
    <property type="entry name" value="NUDIX_hydrolase_dom"/>
</dbReference>
<keyword evidence="4" id="KW-1185">Reference proteome</keyword>
<dbReference type="Pfam" id="PF00293">
    <property type="entry name" value="NUDIX"/>
    <property type="match status" value="1"/>
</dbReference>
<sequence>MPGGRIDPGETSREAAAREVLEEAYHVSEGRSASPAIRPSPWLPTGIPNTAPAHRSGR</sequence>
<name>A0ABW2XQ72_9ACTN</name>
<dbReference type="Proteomes" id="UP001597063">
    <property type="component" value="Unassembled WGS sequence"/>
</dbReference>
<dbReference type="EMBL" id="JBHTGP010000015">
    <property type="protein sequence ID" value="MFD0688656.1"/>
    <property type="molecule type" value="Genomic_DNA"/>
</dbReference>
<dbReference type="InterPro" id="IPR015797">
    <property type="entry name" value="NUDIX_hydrolase-like_dom_sf"/>
</dbReference>
<dbReference type="SUPFAM" id="SSF55811">
    <property type="entry name" value="Nudix"/>
    <property type="match status" value="1"/>
</dbReference>
<evidence type="ECO:0000259" key="2">
    <source>
        <dbReference type="Pfam" id="PF00293"/>
    </source>
</evidence>
<feature type="domain" description="Nudix hydrolase" evidence="2">
    <location>
        <begin position="1"/>
        <end position="24"/>
    </location>
</feature>
<feature type="region of interest" description="Disordered" evidence="1">
    <location>
        <begin position="25"/>
        <end position="58"/>
    </location>
</feature>
<evidence type="ECO:0000313" key="3">
    <source>
        <dbReference type="EMBL" id="MFD0688656.1"/>
    </source>
</evidence>
<evidence type="ECO:0000313" key="4">
    <source>
        <dbReference type="Proteomes" id="UP001597063"/>
    </source>
</evidence>
<accession>A0ABW2XQ72</accession>
<evidence type="ECO:0000256" key="1">
    <source>
        <dbReference type="SAM" id="MobiDB-lite"/>
    </source>
</evidence>
<dbReference type="GO" id="GO:0016787">
    <property type="term" value="F:hydrolase activity"/>
    <property type="evidence" value="ECO:0007669"/>
    <property type="project" value="UniProtKB-KW"/>
</dbReference>
<reference evidence="4" key="1">
    <citation type="journal article" date="2019" name="Int. J. Syst. Evol. Microbiol.">
        <title>The Global Catalogue of Microorganisms (GCM) 10K type strain sequencing project: providing services to taxonomists for standard genome sequencing and annotation.</title>
        <authorList>
            <consortium name="The Broad Institute Genomics Platform"/>
            <consortium name="The Broad Institute Genome Sequencing Center for Infectious Disease"/>
            <person name="Wu L."/>
            <person name="Ma J."/>
        </authorList>
    </citation>
    <scope>NUCLEOTIDE SEQUENCE [LARGE SCALE GENOMIC DNA]</scope>
    <source>
        <strain evidence="4">JCM 9371</strain>
    </source>
</reference>
<keyword evidence="3" id="KW-0378">Hydrolase</keyword>
<dbReference type="EC" id="3.6.-.-" evidence="3"/>
<dbReference type="RefSeq" id="WP_131755203.1">
    <property type="nucleotide sequence ID" value="NZ_CAACUY010000003.1"/>
</dbReference>
<organism evidence="3 4">
    <name type="scientific">Actinomadura fibrosa</name>
    <dbReference type="NCBI Taxonomy" id="111802"/>
    <lineage>
        <taxon>Bacteria</taxon>
        <taxon>Bacillati</taxon>
        <taxon>Actinomycetota</taxon>
        <taxon>Actinomycetes</taxon>
        <taxon>Streptosporangiales</taxon>
        <taxon>Thermomonosporaceae</taxon>
        <taxon>Actinomadura</taxon>
    </lineage>
</organism>
<protein>
    <submittedName>
        <fullName evidence="3">NUDIX hydrolase</fullName>
        <ecNumber evidence="3">3.6.-.-</ecNumber>
    </submittedName>
</protein>
<dbReference type="CDD" id="cd02883">
    <property type="entry name" value="NUDIX_Hydrolase"/>
    <property type="match status" value="1"/>
</dbReference>